<dbReference type="RefSeq" id="WP_017459060.1">
    <property type="nucleotide sequence ID" value="NZ_CP016337.1"/>
</dbReference>
<keyword evidence="2" id="KW-1133">Transmembrane helix</keyword>
<feature type="transmembrane region" description="Helical" evidence="2">
    <location>
        <begin position="6"/>
        <end position="27"/>
    </location>
</feature>
<evidence type="ECO:0000313" key="4">
    <source>
        <dbReference type="Proteomes" id="UP000183569"/>
    </source>
</evidence>
<feature type="transmembrane region" description="Helical" evidence="2">
    <location>
        <begin position="70"/>
        <end position="89"/>
    </location>
</feature>
<dbReference type="GeneID" id="23843333"/>
<dbReference type="EMBL" id="FMUI01000011">
    <property type="protein sequence ID" value="SCX57219.1"/>
    <property type="molecule type" value="Genomic_DNA"/>
</dbReference>
<protein>
    <submittedName>
        <fullName evidence="3">Uncharacterized protein</fullName>
    </submittedName>
</protein>
<accession>A0A1G4YUS7</accession>
<dbReference type="Proteomes" id="UP000183569">
    <property type="component" value="Unassembled WGS sequence"/>
</dbReference>
<sequence>MTLKLLFWAITLVDVAIAVIIFVSALSSRMLDIPLWYRIGLLITAFGFTVQGCLNLPYLLFNVILMAQELPFWILKDVGIGIISIYYFWHTMHKEDKSGKTPIRKKTVAVKKAPVAKKTTETKKTPTPRTPRKKTPAQ</sequence>
<feature type="region of interest" description="Disordered" evidence="1">
    <location>
        <begin position="97"/>
        <end position="138"/>
    </location>
</feature>
<name>A0A1G4YUS7_9ENTR</name>
<evidence type="ECO:0000256" key="2">
    <source>
        <dbReference type="SAM" id="Phobius"/>
    </source>
</evidence>
<dbReference type="AlphaFoldDB" id="A0A1G4YUS7"/>
<keyword evidence="2" id="KW-0812">Transmembrane</keyword>
<proteinExistence type="predicted"/>
<reference evidence="3 4" key="1">
    <citation type="submission" date="2016-10" db="EMBL/GenBank/DDBJ databases">
        <authorList>
            <person name="Varghese N."/>
            <person name="Submissions S."/>
        </authorList>
    </citation>
    <scope>NUCLEOTIDE SEQUENCE [LARGE SCALE GENOMIC DNA]</scope>
    <source>
        <strain evidence="3 4">CGMCC 1.12102</strain>
    </source>
</reference>
<evidence type="ECO:0000313" key="3">
    <source>
        <dbReference type="EMBL" id="SCX57219.1"/>
    </source>
</evidence>
<evidence type="ECO:0000256" key="1">
    <source>
        <dbReference type="SAM" id="MobiDB-lite"/>
    </source>
</evidence>
<organism evidence="3 4">
    <name type="scientific">Kosakonia sacchari</name>
    <dbReference type="NCBI Taxonomy" id="1158459"/>
    <lineage>
        <taxon>Bacteria</taxon>
        <taxon>Pseudomonadati</taxon>
        <taxon>Pseudomonadota</taxon>
        <taxon>Gammaproteobacteria</taxon>
        <taxon>Enterobacterales</taxon>
        <taxon>Enterobacteriaceae</taxon>
        <taxon>Kosakonia</taxon>
    </lineage>
</organism>
<gene>
    <name evidence="3" type="ORF">SAMN02927897_03484</name>
</gene>
<keyword evidence="2" id="KW-0472">Membrane</keyword>
<feature type="transmembrane region" description="Helical" evidence="2">
    <location>
        <begin position="39"/>
        <end position="64"/>
    </location>
</feature>
<comment type="caution">
    <text evidence="3">The sequence shown here is derived from an EMBL/GenBank/DDBJ whole genome shotgun (WGS) entry which is preliminary data.</text>
</comment>